<dbReference type="Gene3D" id="3.40.50.300">
    <property type="entry name" value="P-loop containing nucleotide triphosphate hydrolases"/>
    <property type="match status" value="1"/>
</dbReference>
<name>A0AAE0KUP5_9CHLO</name>
<dbReference type="InterPro" id="IPR036770">
    <property type="entry name" value="Ankyrin_rpt-contain_sf"/>
</dbReference>
<feature type="repeat" description="ANK" evidence="3">
    <location>
        <begin position="2620"/>
        <end position="2652"/>
    </location>
</feature>
<dbReference type="InterPro" id="IPR013320">
    <property type="entry name" value="ConA-like_dom_sf"/>
</dbReference>
<feature type="domain" description="B30.2/SPRY" evidence="5">
    <location>
        <begin position="1965"/>
        <end position="2230"/>
    </location>
</feature>
<dbReference type="EMBL" id="LGRX02016891">
    <property type="protein sequence ID" value="KAK3261438.1"/>
    <property type="molecule type" value="Genomic_DNA"/>
</dbReference>
<dbReference type="Gene3D" id="1.25.40.20">
    <property type="entry name" value="Ankyrin repeat-containing domain"/>
    <property type="match status" value="4"/>
</dbReference>
<dbReference type="SUPFAM" id="SSF49899">
    <property type="entry name" value="Concanavalin A-like lectins/glucanases"/>
    <property type="match status" value="1"/>
</dbReference>
<dbReference type="Proteomes" id="UP001190700">
    <property type="component" value="Unassembled WGS sequence"/>
</dbReference>
<evidence type="ECO:0000313" key="7">
    <source>
        <dbReference type="Proteomes" id="UP001190700"/>
    </source>
</evidence>
<dbReference type="PROSITE" id="PS50188">
    <property type="entry name" value="B302_SPRY"/>
    <property type="match status" value="1"/>
</dbReference>
<dbReference type="InterPro" id="IPR002110">
    <property type="entry name" value="Ankyrin_rpt"/>
</dbReference>
<dbReference type="InterPro" id="IPR027417">
    <property type="entry name" value="P-loop_NTPase"/>
</dbReference>
<comment type="caution">
    <text evidence="6">The sequence shown here is derived from an EMBL/GenBank/DDBJ whole genome shotgun (WGS) entry which is preliminary data.</text>
</comment>
<feature type="repeat" description="ANK" evidence="3">
    <location>
        <begin position="1949"/>
        <end position="1981"/>
    </location>
</feature>
<dbReference type="PANTHER" id="PTHR24123:SF33">
    <property type="entry name" value="PROTEIN HOS4"/>
    <property type="match status" value="1"/>
</dbReference>
<feature type="compositionally biased region" description="Gly residues" evidence="4">
    <location>
        <begin position="756"/>
        <end position="774"/>
    </location>
</feature>
<evidence type="ECO:0000256" key="3">
    <source>
        <dbReference type="PROSITE-ProRule" id="PRU00023"/>
    </source>
</evidence>
<evidence type="ECO:0000256" key="4">
    <source>
        <dbReference type="SAM" id="MobiDB-lite"/>
    </source>
</evidence>
<feature type="repeat" description="ANK" evidence="3">
    <location>
        <begin position="2343"/>
        <end position="2375"/>
    </location>
</feature>
<keyword evidence="7" id="KW-1185">Reference proteome</keyword>
<accession>A0AAE0KUP5</accession>
<gene>
    <name evidence="6" type="ORF">CYMTET_29654</name>
</gene>
<dbReference type="PROSITE" id="PS50088">
    <property type="entry name" value="ANK_REPEAT"/>
    <property type="match status" value="6"/>
</dbReference>
<keyword evidence="2 3" id="KW-0040">ANK repeat</keyword>
<feature type="repeat" description="ANK" evidence="3">
    <location>
        <begin position="2508"/>
        <end position="2540"/>
    </location>
</feature>
<proteinExistence type="predicted"/>
<evidence type="ECO:0000256" key="2">
    <source>
        <dbReference type="ARBA" id="ARBA00023043"/>
    </source>
</evidence>
<feature type="repeat" description="ANK" evidence="3">
    <location>
        <begin position="2584"/>
        <end position="2619"/>
    </location>
</feature>
<evidence type="ECO:0000259" key="5">
    <source>
        <dbReference type="PROSITE" id="PS50188"/>
    </source>
</evidence>
<organism evidence="6 7">
    <name type="scientific">Cymbomonas tetramitiformis</name>
    <dbReference type="NCBI Taxonomy" id="36881"/>
    <lineage>
        <taxon>Eukaryota</taxon>
        <taxon>Viridiplantae</taxon>
        <taxon>Chlorophyta</taxon>
        <taxon>Pyramimonadophyceae</taxon>
        <taxon>Pyramimonadales</taxon>
        <taxon>Pyramimonadaceae</taxon>
        <taxon>Cymbomonas</taxon>
    </lineage>
</organism>
<dbReference type="InterPro" id="IPR051165">
    <property type="entry name" value="Multifunctional_ANK_Repeat"/>
</dbReference>
<evidence type="ECO:0000256" key="1">
    <source>
        <dbReference type="ARBA" id="ARBA00022737"/>
    </source>
</evidence>
<dbReference type="Pfam" id="PF12796">
    <property type="entry name" value="Ank_2"/>
    <property type="match status" value="3"/>
</dbReference>
<feature type="repeat" description="ANK" evidence="3">
    <location>
        <begin position="2441"/>
        <end position="2473"/>
    </location>
</feature>
<feature type="region of interest" description="Disordered" evidence="4">
    <location>
        <begin position="745"/>
        <end position="777"/>
    </location>
</feature>
<dbReference type="SUPFAM" id="SSF48403">
    <property type="entry name" value="Ankyrin repeat"/>
    <property type="match status" value="2"/>
</dbReference>
<protein>
    <recommendedName>
        <fullName evidence="5">B30.2/SPRY domain-containing protein</fullName>
    </recommendedName>
</protein>
<dbReference type="PROSITE" id="PS50297">
    <property type="entry name" value="ANK_REP_REGION"/>
    <property type="match status" value="6"/>
</dbReference>
<dbReference type="Pfam" id="PF13606">
    <property type="entry name" value="Ank_3"/>
    <property type="match status" value="1"/>
</dbReference>
<keyword evidence="1" id="KW-0677">Repeat</keyword>
<sequence>MGCFCKLFKSTKQKPDQKDAPETDTSLAQPQYETLYTSNPLGLTGDMESLSSAGLDQAGSDQRLWSQELGRSLPWARSHAHEAPGVYAASTVICLANGAADAELAEAVPPLLRAALPLVGSAPKAEAAQQLLLAARWAFHGASVKGQDGAVATADLVYQLAQEEVLPLAKELRKALKRGSPALLRNGASPAELALHVEALRATAIMQPNPEKNKEMLGMGLNLAVGIAKSVLEMKLDSQLVEGLQQAGGMLTASAQRSVVEHLAAVVAGCEVTRISLGRQGLTLSAMQLEGGAAVKLYELQQVSLTSLRWEAGAAFAQSIGDALLVSLLPAGSAVAEELDGVDPAMVRWLLAGDAGSRGAQGRLFLGLRGLAEFGAEPGNAPENFLEGAMVAVSQWAESFLSSTLTLPAWVAKGRASVVDAMMPWIARAKELITCTRPEALLGAALDRAVMVGKDCLPVEAAGRMTENVDAALLRLDEAPAKLRQAHKLVAGVASLLGKVHAVLSALGGSAEDVMLKAALAAGVDQVGRAIKWLETSKWQPEAASRLAENLCHASCVLKTVAHATEENIVIEMGSVAAAFRSGVAKLVEQAEERAAQQLSAGELSAVLKGDIAAALAKVRDLMTTRLDGLSSGTAGGPSEAVTSMLVYVEAAHTAFSHVAVLLEAGAEALEGITEEEKEAARGYVDRMQKAARPGSQDKWEQHRLALSDWAEQLKEQLATKLGEISLFDEVAGLLSSCPLLSAGGEAAGGEEGDAEGGQGGAEGGQGDAEGGQGDAEPKGLVEAAVDEVASAAAEWAREQVTEAATGAVDMLVMGAREQLRSASDALKLHVASVLSEEGIEALSAEIPVDGLLAEGAEALSSCFELLKARWGGRADASLIREVALASVLRLRRWLAQSENELCTDLRQEIDAVLVERKVYEAAPNVRELLNAKEQSLSDAELASAWAAQEAAISKDLKRRVAEVSKTATEAHAEHDVLTKQQMLARCRRERRDLTASIKEVGDIGAKLDLVLDYLTDMSEHLEVLEGKLDSIQEGIAVIQENMEAFLGRPPLQVVAEVLEREQAAELKRMKSEVYLDINAVYAGEDGKFRITAANPEFSLMEDSAKGVQRFFNGEKSVLLLSGPAGGGKSIALRRLRRYITTKYAQQRKEAGVDVLLLHVALASIQNPLTALFDEGLWQQYRLTPNQIATVRQDIRQGKVELVIVADGYDELQAGNLYKSLYMSNNLEQYRSDLPAPGTNLAAFPKVIISVRSELLGGWPGYQRTFTPVAPDSVEVLDGKDGDRGAFEEVRLAPFGQKTRQYMCAHASMEILQLYEGEFGHLPPLQLDFTKAGASKNELLLRVLGRGGAGGVPAGLLPQLLSAVERVESSFFGAAHEQHPAEGVLGLAGSLQQKLLRRISASSTQYTWGEVEATAVVGLYEAMRVWTELSARLGRSTAHTSAQVAASCRLIDGDVSRGDVKRAQEAAKRSSDVFATMVDWLQGRGEASKRLQAFTNKMIFQEEMWTEVAYYDAFAAIPELQELTTTPFMVKIVVSILQRLQWLEGGSEATMKAELIILMGSEEMANLTWSFLRRPGSFGKEAIVPDNIHELRRGLEVSIVSSKALREHRAKCLRSLRVAAAETMRVAEERHRRSPGGGGGEALPITEDSVMGNLIRVLSRKPVRRFQIYEVFVERYLEHGASKLAARGNIGQHVLTHEAAIYIKRLAMQMTMEDQSKVEVSGDASRIFPEPDVWSVFFAEDELVRAVRDAAPLEKRGNVFCFIHKTVQEQLVAAAFVTFVYKSMRASQLSPGQLYERTRAVVAEVQASEKHGREGRLHSALSSPHMRAPRQLVEVLQDSPLNAVPLEREQQVADFLLDCILQQVPFAEYLGALCTLCFARDLHGGLLHIAQQNMLYLLTASFSRRSGGTLLHEAAKEGAVHIINVVCKLFEAMGDRGALTAVLERRDDLGRTPLFCAAQTGHADAVGVLEQHGASLNARSTLVDLVMLKNSDAQTLPGGAFVDGTSVVGPLAAAAEVSMENTGAEVCFAAGFPNARVSKGRWRFEVDVQEVPWTKVHALGAMCPAEMSVGWSTDDLIRSKLQFNSFNALLGRAGGIALGSDGVVRCGTERRSHLKLGPGGTRVMRPWVKNDTVGVLLDVDAKLAYFALNDGEWQPVALSDAAFRKWSPQASSARAKPETGDAAAMRVFHFARMLQRAMIRWTSRRRQLFPASSGWACGGRLRFNLGEKPWKCTAAEPVPEVRKVQAAALGNDPLMAGARRGFFNVVHLVLDCMERQWAASGQGEADSTEAPLSAPCAPREVVIQSVSRPAKRTLLHHAAFYGDEKLLLRALQLGADRFMLDADGRNALALAALNGHADLVALLAEKGCRVQGVDSEGLTPLHLAMRGEHSGAARLVAAAGDLEQRGEGGLTALLWCALKGFTGDAVSLVTSGAAVEARTRFGHTPLLLAVMGNHPETVKGLLEAGADVEACDHELKTPLLHAVELGHIEVLRVCLAEGAVVDKAATTFGQTPLMTAAEQGRMEMVRELLGCGADLLVLGRGGNSALMAAAGSTHGDVVEELLKAAAVAGGVDKVKQLVSVANHMGRTALMMAARSCSAEAKGVVQSLLRQGASADRVDNDGHSALSLAAANNSVEVAELLLEAGECIPVTSPGACKPHTPSFIARRHGSDGLAMKLEDAGA</sequence>
<dbReference type="Gene3D" id="2.60.120.920">
    <property type="match status" value="1"/>
</dbReference>
<evidence type="ECO:0000313" key="6">
    <source>
        <dbReference type="EMBL" id="KAK3261438.1"/>
    </source>
</evidence>
<dbReference type="InterPro" id="IPR043136">
    <property type="entry name" value="B30.2/SPRY_sf"/>
</dbReference>
<dbReference type="Pfam" id="PF00023">
    <property type="entry name" value="Ank"/>
    <property type="match status" value="1"/>
</dbReference>
<dbReference type="InterPro" id="IPR001870">
    <property type="entry name" value="B30.2/SPRY"/>
</dbReference>
<dbReference type="PANTHER" id="PTHR24123">
    <property type="entry name" value="ANKYRIN REPEAT-CONTAINING"/>
    <property type="match status" value="1"/>
</dbReference>
<dbReference type="SMART" id="SM00248">
    <property type="entry name" value="ANK"/>
    <property type="match status" value="12"/>
</dbReference>
<reference evidence="6 7" key="1">
    <citation type="journal article" date="2015" name="Genome Biol. Evol.">
        <title>Comparative Genomics of a Bacterivorous Green Alga Reveals Evolutionary Causalities and Consequences of Phago-Mixotrophic Mode of Nutrition.</title>
        <authorList>
            <person name="Burns J.A."/>
            <person name="Paasch A."/>
            <person name="Narechania A."/>
            <person name="Kim E."/>
        </authorList>
    </citation>
    <scope>NUCLEOTIDE SEQUENCE [LARGE SCALE GENOMIC DNA]</scope>
    <source>
        <strain evidence="6 7">PLY_AMNH</strain>
    </source>
</reference>